<proteinExistence type="predicted"/>
<gene>
    <name evidence="1" type="ORF">SAMN04488242_1498</name>
</gene>
<sequence length="189" mass="19709">MAVAATLADVKITALKPLAGVVAAGLLLSACTPSGGTAAEVAGQRIPESQVDATIDGCESVGFPLVDGQSTTRANVAFSLAAGEVVRQAESSFAEALPEQAAVEEMLTASFPAEILGNAECRQFLSDSFSFNLALENMQQSLEQDEFATQFGDVIDQINLNPRYGRIKMQENGFPQIVSGSMSSDASGQ</sequence>
<keyword evidence="2" id="KW-1185">Reference proteome</keyword>
<accession>A0A1G9JVU8</accession>
<dbReference type="Proteomes" id="UP000199475">
    <property type="component" value="Unassembled WGS sequence"/>
</dbReference>
<dbReference type="AlphaFoldDB" id="A0A1G9JVU8"/>
<evidence type="ECO:0000313" key="1">
    <source>
        <dbReference type="EMBL" id="SDL41631.1"/>
    </source>
</evidence>
<dbReference type="STRING" id="686624.SAMN04488242_1498"/>
<name>A0A1G9JVU8_9ACTN</name>
<protein>
    <submittedName>
        <fullName evidence="1">Uncharacterized protein</fullName>
    </submittedName>
</protein>
<dbReference type="EMBL" id="FNGP01000002">
    <property type="protein sequence ID" value="SDL41631.1"/>
    <property type="molecule type" value="Genomic_DNA"/>
</dbReference>
<reference evidence="1 2" key="1">
    <citation type="submission" date="2016-10" db="EMBL/GenBank/DDBJ databases">
        <authorList>
            <person name="de Groot N.N."/>
        </authorList>
    </citation>
    <scope>NUCLEOTIDE SEQUENCE [LARGE SCALE GENOMIC DNA]</scope>
    <source>
        <strain evidence="1 2">CGMCC 1.9159</strain>
    </source>
</reference>
<evidence type="ECO:0000313" key="2">
    <source>
        <dbReference type="Proteomes" id="UP000199475"/>
    </source>
</evidence>
<organism evidence="1 2">
    <name type="scientific">Tessaracoccus oleiagri</name>
    <dbReference type="NCBI Taxonomy" id="686624"/>
    <lineage>
        <taxon>Bacteria</taxon>
        <taxon>Bacillati</taxon>
        <taxon>Actinomycetota</taxon>
        <taxon>Actinomycetes</taxon>
        <taxon>Propionibacteriales</taxon>
        <taxon>Propionibacteriaceae</taxon>
        <taxon>Tessaracoccus</taxon>
    </lineage>
</organism>